<evidence type="ECO:0000313" key="1">
    <source>
        <dbReference type="EMBL" id="VDM83389.1"/>
    </source>
</evidence>
<organism evidence="1 2">
    <name type="scientific">Strongylus vulgaris</name>
    <name type="common">Blood worm</name>
    <dbReference type="NCBI Taxonomy" id="40348"/>
    <lineage>
        <taxon>Eukaryota</taxon>
        <taxon>Metazoa</taxon>
        <taxon>Ecdysozoa</taxon>
        <taxon>Nematoda</taxon>
        <taxon>Chromadorea</taxon>
        <taxon>Rhabditida</taxon>
        <taxon>Rhabditina</taxon>
        <taxon>Rhabditomorpha</taxon>
        <taxon>Strongyloidea</taxon>
        <taxon>Strongylidae</taxon>
        <taxon>Strongylus</taxon>
    </lineage>
</organism>
<sequence>MFEVNHRGCSLNDNDPAVPPAFVVLSLNGARQRRSVHSEEAEPFGYERGVGDDVALLRAALPSSERCKRSDAIHQDMDELGGMC</sequence>
<evidence type="ECO:0000313" key="2">
    <source>
        <dbReference type="Proteomes" id="UP000270094"/>
    </source>
</evidence>
<protein>
    <submittedName>
        <fullName evidence="1">Uncharacterized protein</fullName>
    </submittedName>
</protein>
<name>A0A3P7JTX3_STRVU</name>
<reference evidence="1 2" key="1">
    <citation type="submission" date="2018-11" db="EMBL/GenBank/DDBJ databases">
        <authorList>
            <consortium name="Pathogen Informatics"/>
        </authorList>
    </citation>
    <scope>NUCLEOTIDE SEQUENCE [LARGE SCALE GENOMIC DNA]</scope>
</reference>
<gene>
    <name evidence="1" type="ORF">SVUK_LOCUS18387</name>
</gene>
<proteinExistence type="predicted"/>
<dbReference type="Proteomes" id="UP000270094">
    <property type="component" value="Unassembled WGS sequence"/>
</dbReference>
<dbReference type="AlphaFoldDB" id="A0A3P7JTX3"/>
<keyword evidence="2" id="KW-1185">Reference proteome</keyword>
<dbReference type="EMBL" id="UYYB01122813">
    <property type="protein sequence ID" value="VDM83389.1"/>
    <property type="molecule type" value="Genomic_DNA"/>
</dbReference>
<accession>A0A3P7JTX3</accession>